<organism evidence="9 10">
    <name type="scientific">Boletus edulis BED1</name>
    <dbReference type="NCBI Taxonomy" id="1328754"/>
    <lineage>
        <taxon>Eukaryota</taxon>
        <taxon>Fungi</taxon>
        <taxon>Dikarya</taxon>
        <taxon>Basidiomycota</taxon>
        <taxon>Agaricomycotina</taxon>
        <taxon>Agaricomycetes</taxon>
        <taxon>Agaricomycetidae</taxon>
        <taxon>Boletales</taxon>
        <taxon>Boletineae</taxon>
        <taxon>Boletaceae</taxon>
        <taxon>Boletoideae</taxon>
        <taxon>Boletus</taxon>
    </lineage>
</organism>
<gene>
    <name evidence="9" type="ORF">L210DRAFT_3447334</name>
</gene>
<feature type="compositionally biased region" description="Basic and acidic residues" evidence="7">
    <location>
        <begin position="231"/>
        <end position="248"/>
    </location>
</feature>
<evidence type="ECO:0000313" key="9">
    <source>
        <dbReference type="EMBL" id="KAF8441561.1"/>
    </source>
</evidence>
<evidence type="ECO:0000256" key="7">
    <source>
        <dbReference type="SAM" id="MobiDB-lite"/>
    </source>
</evidence>
<evidence type="ECO:0000256" key="6">
    <source>
        <dbReference type="PROSITE-ProRule" id="PRU00277"/>
    </source>
</evidence>
<dbReference type="Gene3D" id="3.10.50.40">
    <property type="match status" value="1"/>
</dbReference>
<dbReference type="PANTHER" id="PTHR43811:SF19">
    <property type="entry name" value="39 KDA FK506-BINDING NUCLEAR PROTEIN"/>
    <property type="match status" value="1"/>
</dbReference>
<sequence>MVVAIAPWSIVLTPGNVEVIIPQGDLQIKNAALPDELQDNSARTSVKLTYQSLASLDEEDDDEDDEDDEPKIAAVTTVLCSLTPGKIEQSTCEIILEQDTEYILEVVGKNSIHLYGNYIDQVPVDQPPFGSDTDSDEEDEDDEEEAYNLGEVSSDVEIEVDADETALDVEDDDAARFEEIHDEESPKTLKRPRDDDMEAEEHDEKLSKSQRKKMAKKLKAVDGKAVPVSTPEKKVAEKKVEEKEEDEKKKKKKEKKDKTEKKEKAEQKDGEKKEKGDKTAERTLEGGVKVRDFKVGTGKMVKKGDKVGMRYIGKFLDGKVFDKNTKGKAFFFKLGQGDVIKGWDVGVAGMQIGGEREIVVPPSMGYGNRKMDGIPSGSTLKFEVKLLEIK</sequence>
<keyword evidence="3 5" id="KW-0697">Rotamase</keyword>
<comment type="similarity">
    <text evidence="2">Belongs to the FKBP-type PPIase family. FKBP3/4 subfamily.</text>
</comment>
<feature type="compositionally biased region" description="Basic and acidic residues" evidence="7">
    <location>
        <begin position="174"/>
        <end position="194"/>
    </location>
</feature>
<protein>
    <recommendedName>
        <fullName evidence="5">FK506-binding protein</fullName>
        <ecNumber evidence="5">5.2.1.8</ecNumber>
    </recommendedName>
</protein>
<evidence type="ECO:0000256" key="3">
    <source>
        <dbReference type="ARBA" id="ARBA00023110"/>
    </source>
</evidence>
<dbReference type="GO" id="GO:0000785">
    <property type="term" value="C:chromatin"/>
    <property type="evidence" value="ECO:0007669"/>
    <property type="project" value="TreeGrafter"/>
</dbReference>
<dbReference type="GO" id="GO:0005730">
    <property type="term" value="C:nucleolus"/>
    <property type="evidence" value="ECO:0007669"/>
    <property type="project" value="TreeGrafter"/>
</dbReference>
<evidence type="ECO:0000259" key="8">
    <source>
        <dbReference type="PROSITE" id="PS50059"/>
    </source>
</evidence>
<evidence type="ECO:0000256" key="4">
    <source>
        <dbReference type="ARBA" id="ARBA00023235"/>
    </source>
</evidence>
<dbReference type="InterPro" id="IPR001179">
    <property type="entry name" value="PPIase_FKBP_dom"/>
</dbReference>
<reference evidence="9" key="2">
    <citation type="journal article" date="2020" name="Nat. Commun.">
        <title>Large-scale genome sequencing of mycorrhizal fungi provides insights into the early evolution of symbiotic traits.</title>
        <authorList>
            <person name="Miyauchi S."/>
            <person name="Kiss E."/>
            <person name="Kuo A."/>
            <person name="Drula E."/>
            <person name="Kohler A."/>
            <person name="Sanchez-Garcia M."/>
            <person name="Morin E."/>
            <person name="Andreopoulos B."/>
            <person name="Barry K.W."/>
            <person name="Bonito G."/>
            <person name="Buee M."/>
            <person name="Carver A."/>
            <person name="Chen C."/>
            <person name="Cichocki N."/>
            <person name="Clum A."/>
            <person name="Culley D."/>
            <person name="Crous P.W."/>
            <person name="Fauchery L."/>
            <person name="Girlanda M."/>
            <person name="Hayes R.D."/>
            <person name="Keri Z."/>
            <person name="LaButti K."/>
            <person name="Lipzen A."/>
            <person name="Lombard V."/>
            <person name="Magnuson J."/>
            <person name="Maillard F."/>
            <person name="Murat C."/>
            <person name="Nolan M."/>
            <person name="Ohm R.A."/>
            <person name="Pangilinan J."/>
            <person name="Pereira M.F."/>
            <person name="Perotto S."/>
            <person name="Peter M."/>
            <person name="Pfister S."/>
            <person name="Riley R."/>
            <person name="Sitrit Y."/>
            <person name="Stielow J.B."/>
            <person name="Szollosi G."/>
            <person name="Zifcakova L."/>
            <person name="Stursova M."/>
            <person name="Spatafora J.W."/>
            <person name="Tedersoo L."/>
            <person name="Vaario L.M."/>
            <person name="Yamada A."/>
            <person name="Yan M."/>
            <person name="Wang P."/>
            <person name="Xu J."/>
            <person name="Bruns T."/>
            <person name="Baldrian P."/>
            <person name="Vilgalys R."/>
            <person name="Dunand C."/>
            <person name="Henrissat B."/>
            <person name="Grigoriev I.V."/>
            <person name="Hibbett D."/>
            <person name="Nagy L.G."/>
            <person name="Martin F.M."/>
        </authorList>
    </citation>
    <scope>NUCLEOTIDE SEQUENCE</scope>
    <source>
        <strain evidence="9">BED1</strain>
    </source>
</reference>
<evidence type="ECO:0000256" key="5">
    <source>
        <dbReference type="PIRNR" id="PIRNR001473"/>
    </source>
</evidence>
<dbReference type="InterPro" id="IPR046357">
    <property type="entry name" value="PPIase_dom_sf"/>
</dbReference>
<dbReference type="PIRSF" id="PIRSF001473">
    <property type="entry name" value="FK506-bp_FPR3"/>
    <property type="match status" value="1"/>
</dbReference>
<accession>A0AAD4BWW4</accession>
<feature type="compositionally biased region" description="Basic and acidic residues" evidence="7">
    <location>
        <begin position="256"/>
        <end position="283"/>
    </location>
</feature>
<feature type="domain" description="PPIase FKBP-type" evidence="8">
    <location>
        <begin position="304"/>
        <end position="390"/>
    </location>
</feature>
<feature type="region of interest" description="Disordered" evidence="7">
    <location>
        <begin position="122"/>
        <end position="283"/>
    </location>
</feature>
<evidence type="ECO:0000256" key="1">
    <source>
        <dbReference type="ARBA" id="ARBA00000971"/>
    </source>
</evidence>
<dbReference type="PANTHER" id="PTHR43811">
    <property type="entry name" value="FKBP-TYPE PEPTIDYL-PROLYL CIS-TRANS ISOMERASE FKPA"/>
    <property type="match status" value="1"/>
</dbReference>
<feature type="compositionally biased region" description="Acidic residues" evidence="7">
    <location>
        <begin position="133"/>
        <end position="146"/>
    </location>
</feature>
<dbReference type="Pfam" id="PF17800">
    <property type="entry name" value="NPL"/>
    <property type="match status" value="1"/>
</dbReference>
<proteinExistence type="inferred from homology"/>
<dbReference type="Pfam" id="PF00254">
    <property type="entry name" value="FKBP_C"/>
    <property type="match status" value="1"/>
</dbReference>
<dbReference type="SUPFAM" id="SSF54534">
    <property type="entry name" value="FKBP-like"/>
    <property type="match status" value="1"/>
</dbReference>
<reference evidence="9" key="1">
    <citation type="submission" date="2019-10" db="EMBL/GenBank/DDBJ databases">
        <authorList>
            <consortium name="DOE Joint Genome Institute"/>
            <person name="Kuo A."/>
            <person name="Miyauchi S."/>
            <person name="Kiss E."/>
            <person name="Drula E."/>
            <person name="Kohler A."/>
            <person name="Sanchez-Garcia M."/>
            <person name="Andreopoulos B."/>
            <person name="Barry K.W."/>
            <person name="Bonito G."/>
            <person name="Buee M."/>
            <person name="Carver A."/>
            <person name="Chen C."/>
            <person name="Cichocki N."/>
            <person name="Clum A."/>
            <person name="Culley D."/>
            <person name="Crous P.W."/>
            <person name="Fauchery L."/>
            <person name="Girlanda M."/>
            <person name="Hayes R."/>
            <person name="Keri Z."/>
            <person name="LaButti K."/>
            <person name="Lipzen A."/>
            <person name="Lombard V."/>
            <person name="Magnuson J."/>
            <person name="Maillard F."/>
            <person name="Morin E."/>
            <person name="Murat C."/>
            <person name="Nolan M."/>
            <person name="Ohm R."/>
            <person name="Pangilinan J."/>
            <person name="Pereira M."/>
            <person name="Perotto S."/>
            <person name="Peter M."/>
            <person name="Riley R."/>
            <person name="Sitrit Y."/>
            <person name="Stielow B."/>
            <person name="Szollosi G."/>
            <person name="Zifcakova L."/>
            <person name="Stursova M."/>
            <person name="Spatafora J.W."/>
            <person name="Tedersoo L."/>
            <person name="Vaario L.-M."/>
            <person name="Yamada A."/>
            <person name="Yan M."/>
            <person name="Wang P."/>
            <person name="Xu J."/>
            <person name="Bruns T."/>
            <person name="Baldrian P."/>
            <person name="Vilgalys R."/>
            <person name="Henrissat B."/>
            <person name="Grigoriev I.V."/>
            <person name="Hibbett D."/>
            <person name="Nagy L.G."/>
            <person name="Martin F.M."/>
        </authorList>
    </citation>
    <scope>NUCLEOTIDE SEQUENCE</scope>
    <source>
        <strain evidence="9">BED1</strain>
    </source>
</reference>
<feature type="compositionally biased region" description="Basic residues" evidence="7">
    <location>
        <begin position="208"/>
        <end position="218"/>
    </location>
</feature>
<dbReference type="Proteomes" id="UP001194468">
    <property type="component" value="Unassembled WGS sequence"/>
</dbReference>
<evidence type="ECO:0000313" key="10">
    <source>
        <dbReference type="Proteomes" id="UP001194468"/>
    </source>
</evidence>
<dbReference type="EMBL" id="WHUW01000010">
    <property type="protein sequence ID" value="KAF8441561.1"/>
    <property type="molecule type" value="Genomic_DNA"/>
</dbReference>
<dbReference type="PROSITE" id="PS50059">
    <property type="entry name" value="FKBP_PPIASE"/>
    <property type="match status" value="1"/>
</dbReference>
<comment type="caution">
    <text evidence="9">The sequence shown here is derived from an EMBL/GenBank/DDBJ whole genome shotgun (WGS) entry which is preliminary data.</text>
</comment>
<dbReference type="InterPro" id="IPR041232">
    <property type="entry name" value="NPL"/>
</dbReference>
<keyword evidence="10" id="KW-1185">Reference proteome</keyword>
<dbReference type="AlphaFoldDB" id="A0AAD4BWW4"/>
<keyword evidence="4 5" id="KW-0413">Isomerase</keyword>
<name>A0AAD4BWW4_BOLED</name>
<dbReference type="GO" id="GO:0003755">
    <property type="term" value="F:peptidyl-prolyl cis-trans isomerase activity"/>
    <property type="evidence" value="ECO:0007669"/>
    <property type="project" value="UniProtKB-KW"/>
</dbReference>
<feature type="compositionally biased region" description="Acidic residues" evidence="7">
    <location>
        <begin position="154"/>
        <end position="173"/>
    </location>
</feature>
<evidence type="ECO:0000256" key="2">
    <source>
        <dbReference type="ARBA" id="ARBA00007838"/>
    </source>
</evidence>
<dbReference type="EC" id="5.2.1.8" evidence="5"/>
<dbReference type="InterPro" id="IPR023566">
    <property type="entry name" value="PPIase_Fpr3/Fpr4-like"/>
</dbReference>
<comment type="catalytic activity">
    <reaction evidence="1 5 6">
        <text>[protein]-peptidylproline (omega=180) = [protein]-peptidylproline (omega=0)</text>
        <dbReference type="Rhea" id="RHEA:16237"/>
        <dbReference type="Rhea" id="RHEA-COMP:10747"/>
        <dbReference type="Rhea" id="RHEA-COMP:10748"/>
        <dbReference type="ChEBI" id="CHEBI:83833"/>
        <dbReference type="ChEBI" id="CHEBI:83834"/>
        <dbReference type="EC" id="5.2.1.8"/>
    </reaction>
</comment>
<dbReference type="Gene3D" id="2.60.120.340">
    <property type="entry name" value="Nucleoplasmin core domain"/>
    <property type="match status" value="1"/>
</dbReference>